<dbReference type="Gene3D" id="1.10.4100.10">
    <property type="entry name" value="2-methylcitrate dehydratase PrpD"/>
    <property type="match status" value="1"/>
</dbReference>
<dbReference type="InterPro" id="IPR042183">
    <property type="entry name" value="MmgE/PrpD_sf_1"/>
</dbReference>
<comment type="caution">
    <text evidence="4">The sequence shown here is derived from an EMBL/GenBank/DDBJ whole genome shotgun (WGS) entry which is preliminary data.</text>
</comment>
<evidence type="ECO:0000259" key="3">
    <source>
        <dbReference type="Pfam" id="PF19305"/>
    </source>
</evidence>
<name>A0ABP8H9D3_9BURK</name>
<feature type="domain" description="MmgE/PrpD N-terminal" evidence="2">
    <location>
        <begin position="7"/>
        <end position="242"/>
    </location>
</feature>
<protein>
    <submittedName>
        <fullName evidence="4">MmgE/PrpD family protein</fullName>
    </submittedName>
</protein>
<accession>A0ABP8H9D3</accession>
<keyword evidence="5" id="KW-1185">Reference proteome</keyword>
<dbReference type="InterPro" id="IPR005656">
    <property type="entry name" value="MmgE_PrpD"/>
</dbReference>
<dbReference type="SUPFAM" id="SSF103378">
    <property type="entry name" value="2-methylcitrate dehydratase PrpD"/>
    <property type="match status" value="1"/>
</dbReference>
<dbReference type="RefSeq" id="WP_345250697.1">
    <property type="nucleotide sequence ID" value="NZ_BAABFO010000014.1"/>
</dbReference>
<dbReference type="InterPro" id="IPR045336">
    <property type="entry name" value="MmgE_PrpD_N"/>
</dbReference>
<proteinExistence type="inferred from homology"/>
<dbReference type="InterPro" id="IPR036148">
    <property type="entry name" value="MmgE/PrpD_sf"/>
</dbReference>
<evidence type="ECO:0000313" key="5">
    <source>
        <dbReference type="Proteomes" id="UP001501671"/>
    </source>
</evidence>
<dbReference type="Pfam" id="PF03972">
    <property type="entry name" value="MmgE_PrpD_N"/>
    <property type="match status" value="1"/>
</dbReference>
<dbReference type="PANTHER" id="PTHR16943:SF8">
    <property type="entry name" value="2-METHYLCITRATE DEHYDRATASE"/>
    <property type="match status" value="1"/>
</dbReference>
<comment type="similarity">
    <text evidence="1">Belongs to the PrpD family.</text>
</comment>
<dbReference type="EMBL" id="BAABFO010000014">
    <property type="protein sequence ID" value="GAA4336193.1"/>
    <property type="molecule type" value="Genomic_DNA"/>
</dbReference>
<reference evidence="5" key="1">
    <citation type="journal article" date="2019" name="Int. J. Syst. Evol. Microbiol.">
        <title>The Global Catalogue of Microorganisms (GCM) 10K type strain sequencing project: providing services to taxonomists for standard genome sequencing and annotation.</title>
        <authorList>
            <consortium name="The Broad Institute Genomics Platform"/>
            <consortium name="The Broad Institute Genome Sequencing Center for Infectious Disease"/>
            <person name="Wu L."/>
            <person name="Ma J."/>
        </authorList>
    </citation>
    <scope>NUCLEOTIDE SEQUENCE [LARGE SCALE GENOMIC DNA]</scope>
    <source>
        <strain evidence="5">JCM 17666</strain>
    </source>
</reference>
<organism evidence="4 5">
    <name type="scientific">Pigmentiphaga soli</name>
    <dbReference type="NCBI Taxonomy" id="1007095"/>
    <lineage>
        <taxon>Bacteria</taxon>
        <taxon>Pseudomonadati</taxon>
        <taxon>Pseudomonadota</taxon>
        <taxon>Betaproteobacteria</taxon>
        <taxon>Burkholderiales</taxon>
        <taxon>Alcaligenaceae</taxon>
        <taxon>Pigmentiphaga</taxon>
    </lineage>
</organism>
<evidence type="ECO:0000313" key="4">
    <source>
        <dbReference type="EMBL" id="GAA4336193.1"/>
    </source>
</evidence>
<dbReference type="InterPro" id="IPR042188">
    <property type="entry name" value="MmgE/PrpD_sf_2"/>
</dbReference>
<evidence type="ECO:0000256" key="1">
    <source>
        <dbReference type="ARBA" id="ARBA00006174"/>
    </source>
</evidence>
<dbReference type="InterPro" id="IPR045337">
    <property type="entry name" value="MmgE_PrpD_C"/>
</dbReference>
<dbReference type="Proteomes" id="UP001501671">
    <property type="component" value="Unassembled WGS sequence"/>
</dbReference>
<feature type="domain" description="MmgE/PrpD C-terminal" evidence="3">
    <location>
        <begin position="266"/>
        <end position="435"/>
    </location>
</feature>
<dbReference type="Pfam" id="PF19305">
    <property type="entry name" value="MmgE_PrpD_C"/>
    <property type="match status" value="1"/>
</dbReference>
<gene>
    <name evidence="4" type="ORF">GCM10023144_30270</name>
</gene>
<dbReference type="PANTHER" id="PTHR16943">
    <property type="entry name" value="2-METHYLCITRATE DEHYDRATASE-RELATED"/>
    <property type="match status" value="1"/>
</dbReference>
<evidence type="ECO:0000259" key="2">
    <source>
        <dbReference type="Pfam" id="PF03972"/>
    </source>
</evidence>
<dbReference type="Gene3D" id="3.30.1330.120">
    <property type="entry name" value="2-methylcitrate dehydratase PrpD"/>
    <property type="match status" value="1"/>
</dbReference>
<sequence>MDATTERLVDLALDPRYARLPADVVHECKRRVVDTLACALGAYDESSSRLARAAAARVLPAPGAPAARVWGGHAPTTPEAAAFANGVMLRELDISDMYRVRSGGHPSDVMAGILAVGEAARADGAAVIGAITLAYDVYCSFCEAVDVNSRGWDQPVYGILGGVLGIARLLGLSREQAGHAVGLALAPNMALAQTRHNTLSAWKGCAAANASRNAVFAAYLAQQGLTGPSAVFEGKGGLWDAVGRFEWTPEADDSSHRIARTDLKSFPLCYHAQSAVWAALQLRGQVRIDEVEAIEVETYRFASDFLAGEPAKWAPATRETADHSLPYIVAVALLDGEVKVRSFAPARLGDPALGALMRKVRVAEAADLTRRYPGVSSCRLRVVHRDGRAAQAGVDEPKGSLQNPMSDAEIGAKFRSMSGGFCSESQCAEALDALWALDGAPDVGEVLATLARPGAAQPPLALAARG</sequence>